<evidence type="ECO:0000256" key="1">
    <source>
        <dbReference type="SAM" id="MobiDB-lite"/>
    </source>
</evidence>
<sequence length="162" mass="17110">MSVTEFRSVMVEGPHAPRTTAPSSVPDVPRHIAAQLAEAVQRGAGPGPERAVELMLNPAELGRVRISMAPGDGMIVVTVLAERGETLDLMRRHADILAQEFHDMGYGTAEFTFGQSDGGAGQDGDAGQSTSDAPATVQHLAEPSDTPLPPLHVSTEHVDIRL</sequence>
<reference evidence="3 4" key="1">
    <citation type="submission" date="2016-11" db="EMBL/GenBank/DDBJ databases">
        <authorList>
            <person name="Jaros S."/>
            <person name="Januszkiewicz K."/>
            <person name="Wedrychowicz H."/>
        </authorList>
    </citation>
    <scope>NUCLEOTIDE SEQUENCE [LARGE SCALE GENOMIC DNA]</scope>
    <source>
        <strain evidence="3 4">DSM 29589</strain>
    </source>
</reference>
<feature type="region of interest" description="Disordered" evidence="1">
    <location>
        <begin position="1"/>
        <end position="26"/>
    </location>
</feature>
<accession>A0A1M7HX65</accession>
<feature type="region of interest" description="Disordered" evidence="1">
    <location>
        <begin position="112"/>
        <end position="162"/>
    </location>
</feature>
<dbReference type="RefSeq" id="WP_159437867.1">
    <property type="nucleotide sequence ID" value="NZ_FRBR01000014.1"/>
</dbReference>
<organism evidence="3 4">
    <name type="scientific">Roseovarius pacificus</name>
    <dbReference type="NCBI Taxonomy" id="337701"/>
    <lineage>
        <taxon>Bacteria</taxon>
        <taxon>Pseudomonadati</taxon>
        <taxon>Pseudomonadota</taxon>
        <taxon>Alphaproteobacteria</taxon>
        <taxon>Rhodobacterales</taxon>
        <taxon>Roseobacteraceae</taxon>
        <taxon>Roseovarius</taxon>
    </lineage>
</organism>
<dbReference type="InterPro" id="IPR021136">
    <property type="entry name" value="Flagellar_hook_control-like_C"/>
</dbReference>
<protein>
    <submittedName>
        <fullName evidence="3">Hook-length control protein FliK</fullName>
    </submittedName>
</protein>
<dbReference type="CDD" id="cd17470">
    <property type="entry name" value="T3SS_Flik_C"/>
    <property type="match status" value="1"/>
</dbReference>
<dbReference type="Pfam" id="PF02120">
    <property type="entry name" value="Flg_hook"/>
    <property type="match status" value="1"/>
</dbReference>
<evidence type="ECO:0000313" key="3">
    <source>
        <dbReference type="EMBL" id="SHM33084.1"/>
    </source>
</evidence>
<dbReference type="EMBL" id="FRBR01000014">
    <property type="protein sequence ID" value="SHM33084.1"/>
    <property type="molecule type" value="Genomic_DNA"/>
</dbReference>
<keyword evidence="4" id="KW-1185">Reference proteome</keyword>
<gene>
    <name evidence="3" type="ORF">SAMN05444398_1146</name>
</gene>
<dbReference type="InterPro" id="IPR038610">
    <property type="entry name" value="FliK-like_C_sf"/>
</dbReference>
<dbReference type="AlphaFoldDB" id="A0A1M7HX65"/>
<dbReference type="Gene3D" id="3.30.750.140">
    <property type="match status" value="1"/>
</dbReference>
<name>A0A1M7HX65_9RHOB</name>
<evidence type="ECO:0000313" key="4">
    <source>
        <dbReference type="Proteomes" id="UP000183974"/>
    </source>
</evidence>
<feature type="domain" description="Flagellar hook-length control protein-like C-terminal" evidence="2">
    <location>
        <begin position="49"/>
        <end position="120"/>
    </location>
</feature>
<evidence type="ECO:0000259" key="2">
    <source>
        <dbReference type="Pfam" id="PF02120"/>
    </source>
</evidence>
<dbReference type="Proteomes" id="UP000183974">
    <property type="component" value="Unassembled WGS sequence"/>
</dbReference>
<dbReference type="OrthoDB" id="7203912at2"/>
<dbReference type="STRING" id="337701.SAMN05444398_1146"/>
<proteinExistence type="predicted"/>